<sequence>MDSTIKLIESAFSAIAFCLMLLMVLLFFGGAYAFLNAKLETEGFNTALVKSNRSEMVEDRDIVLYTGRTRYGTYFGDGSETVNLYGDSYATITKDNSAEYKTGEAATGASVFMEIQTLPNSVAQVEIDHIVLNNYPGHVDDETVSGHPNIAFYTNRGKTQDLLTAAGLDLTRNYVKSYEYDSRYGYITKIKYSRI</sequence>
<geneLocation type="plasmid" evidence="2 3">
    <name>pCY360</name>
</geneLocation>
<evidence type="ECO:0000313" key="3">
    <source>
        <dbReference type="Proteomes" id="UP000001299"/>
    </source>
</evidence>
<keyword evidence="1" id="KW-1133">Transmembrane helix</keyword>
<keyword evidence="2" id="KW-0614">Plasmid</keyword>
<dbReference type="RefSeq" id="WP_013282861.1">
    <property type="nucleotide sequence ID" value="NC_014389.1"/>
</dbReference>
<evidence type="ECO:0000256" key="1">
    <source>
        <dbReference type="SAM" id="Phobius"/>
    </source>
</evidence>
<keyword evidence="1" id="KW-0812">Transmembrane</keyword>
<protein>
    <submittedName>
        <fullName evidence="2">Uncharacterized protein</fullName>
    </submittedName>
</protein>
<organism evidence="2 3">
    <name type="scientific">Butyrivibrio proteoclasticus (strain ATCC 51982 / DSM 14932 / B316)</name>
    <name type="common">Clostridium proteoclasticum</name>
    <dbReference type="NCBI Taxonomy" id="515622"/>
    <lineage>
        <taxon>Bacteria</taxon>
        <taxon>Bacillati</taxon>
        <taxon>Bacillota</taxon>
        <taxon>Clostridia</taxon>
        <taxon>Lachnospirales</taxon>
        <taxon>Lachnospiraceae</taxon>
        <taxon>Butyrivibrio</taxon>
    </lineage>
</organism>
<evidence type="ECO:0000313" key="2">
    <source>
        <dbReference type="EMBL" id="ADL36212.1"/>
    </source>
</evidence>
<dbReference type="EMBL" id="CP001812">
    <property type="protein sequence ID" value="ADL36212.1"/>
    <property type="molecule type" value="Genomic_DNA"/>
</dbReference>
<proteinExistence type="predicted"/>
<keyword evidence="3" id="KW-1185">Reference proteome</keyword>
<accession>E0S480</accession>
<feature type="transmembrane region" description="Helical" evidence="1">
    <location>
        <begin position="12"/>
        <end position="35"/>
    </location>
</feature>
<keyword evidence="1" id="KW-0472">Membrane</keyword>
<dbReference type="HOGENOM" id="CLU_1394076_0_0_9"/>
<dbReference type="AlphaFoldDB" id="E0S480"/>
<name>E0S480_BUTPB</name>
<reference evidence="2 3" key="1">
    <citation type="journal article" date="2010" name="PLoS ONE">
        <title>The glycobiome of the rumen bacterium Butyrivibrio proteoclasticus B316(T) highlights adaptation to a polysaccharide-rich environment.</title>
        <authorList>
            <person name="Kelly W.J."/>
            <person name="Leahy S.C."/>
            <person name="Altermann E."/>
            <person name="Yeoman C.J."/>
            <person name="Dunne J.C."/>
            <person name="Kong Z."/>
            <person name="Pacheco D.M."/>
            <person name="Li D."/>
            <person name="Noel S.J."/>
            <person name="Moon C.D."/>
            <person name="Cookson A.L."/>
            <person name="Attwood G.T."/>
        </authorList>
    </citation>
    <scope>NUCLEOTIDE SEQUENCE [LARGE SCALE GENOMIC DNA]</scope>
    <source>
        <strain evidence="3">ATCC 51982 / DSM 14932 / B316</strain>
        <plasmid evidence="3">Plasmid pCY360</plasmid>
    </source>
</reference>
<dbReference type="KEGG" id="bpb:bpr_II275"/>
<dbReference type="Proteomes" id="UP000001299">
    <property type="component" value="Plasmid pCY360"/>
</dbReference>
<gene>
    <name evidence="2" type="ordered locus">bpr_II275</name>
</gene>